<dbReference type="PANTHER" id="PTHR46401">
    <property type="entry name" value="GLYCOSYLTRANSFERASE WBBK-RELATED"/>
    <property type="match status" value="1"/>
</dbReference>
<dbReference type="GO" id="GO:0016757">
    <property type="term" value="F:glycosyltransferase activity"/>
    <property type="evidence" value="ECO:0007669"/>
    <property type="project" value="InterPro"/>
</dbReference>
<dbReference type="Gene3D" id="3.40.50.2000">
    <property type="entry name" value="Glycogen Phosphorylase B"/>
    <property type="match status" value="2"/>
</dbReference>
<dbReference type="EMBL" id="BBPA01000020">
    <property type="protein sequence ID" value="GAL92272.1"/>
    <property type="molecule type" value="Genomic_DNA"/>
</dbReference>
<evidence type="ECO:0000313" key="4">
    <source>
        <dbReference type="Proteomes" id="UP000030321"/>
    </source>
</evidence>
<dbReference type="RefSeq" id="WP_238567765.1">
    <property type="nucleotide sequence ID" value="NZ_BBPA01000020.1"/>
</dbReference>
<dbReference type="Pfam" id="PF00534">
    <property type="entry name" value="Glycos_transf_1"/>
    <property type="match status" value="1"/>
</dbReference>
<proteinExistence type="predicted"/>
<accession>A0A0A1VR35</accession>
<dbReference type="FunFam" id="3.40.50.2000:FF:000119">
    <property type="entry name" value="Glycosyl transferase group 1"/>
    <property type="match status" value="1"/>
</dbReference>
<dbReference type="SUPFAM" id="SSF53756">
    <property type="entry name" value="UDP-Glycosyltransferase/glycogen phosphorylase"/>
    <property type="match status" value="1"/>
</dbReference>
<protein>
    <submittedName>
        <fullName evidence="3">Glycosyl transferase, group 1</fullName>
    </submittedName>
</protein>
<reference evidence="4" key="1">
    <citation type="journal article" date="2015" name="Genome">
        <title>Whole Genome Sequence of the Non-Microcystin-Producing Microcystis aeruginosa Strain NIES-44.</title>
        <authorList>
            <person name="Okano K."/>
            <person name="Miyata N."/>
            <person name="Ozaki Y."/>
        </authorList>
    </citation>
    <scope>NUCLEOTIDE SEQUENCE [LARGE SCALE GENOMIC DNA]</scope>
    <source>
        <strain evidence="4">NIES-44</strain>
    </source>
</reference>
<organism evidence="3 4">
    <name type="scientific">Microcystis aeruginosa NIES-44</name>
    <dbReference type="NCBI Taxonomy" id="449439"/>
    <lineage>
        <taxon>Bacteria</taxon>
        <taxon>Bacillati</taxon>
        <taxon>Cyanobacteriota</taxon>
        <taxon>Cyanophyceae</taxon>
        <taxon>Oscillatoriophycideae</taxon>
        <taxon>Chroococcales</taxon>
        <taxon>Microcystaceae</taxon>
        <taxon>Microcystis</taxon>
    </lineage>
</organism>
<evidence type="ECO:0000256" key="1">
    <source>
        <dbReference type="ARBA" id="ARBA00022679"/>
    </source>
</evidence>
<feature type="domain" description="Glycosyl transferase family 1" evidence="2">
    <location>
        <begin position="243"/>
        <end position="408"/>
    </location>
</feature>
<dbReference type="CDD" id="cd03809">
    <property type="entry name" value="GT4_MtfB-like"/>
    <property type="match status" value="1"/>
</dbReference>
<sequence length="432" mass="49029">MIKIAYDITVLGQGYINAKAKTGVYRVVDSLLKQLLDRKDIEIDLVAYNSLNNIWDSVSTELFISNEAARIRKQYQSCHQSKLNLLNLYKVAVKSQKQFIKLSSQYLPVIYKPALALQIPFKLLGKFDIDFHFNSQANIYHSLFYALPSKDEINRISRILTIYDLIPVLDSKSFTTSICQKYDKMLQSIDTNQDWITCISQHTKNDFCNHTGMNPERVFVTPLAADTHFFPVENLDIIDNTLKKYQINNAPYLLSLCTLEPRKNLSFLIRCFTKIILDNPRIDLNLVLVGVSGWKNNDILKTAQENPILKNRIIFTGYIPDEDLSAIYSGATAFIYPSLYEGFGLPPLEAMQCGTPVITSNTSSFPEVVGDAGIMINPTDEDALCQAILTIIQDSQLRKTLSEKGRERAQQFSWAKCAEETVKVYQIAANCR</sequence>
<evidence type="ECO:0000259" key="2">
    <source>
        <dbReference type="Pfam" id="PF00534"/>
    </source>
</evidence>
<dbReference type="PANTHER" id="PTHR46401:SF2">
    <property type="entry name" value="GLYCOSYLTRANSFERASE WBBK-RELATED"/>
    <property type="match status" value="1"/>
</dbReference>
<evidence type="ECO:0000313" key="3">
    <source>
        <dbReference type="EMBL" id="GAL92272.1"/>
    </source>
</evidence>
<comment type="caution">
    <text evidence="3">The sequence shown here is derived from an EMBL/GenBank/DDBJ whole genome shotgun (WGS) entry which is preliminary data.</text>
</comment>
<dbReference type="AlphaFoldDB" id="A0A0A1VR35"/>
<name>A0A0A1VR35_MICAE</name>
<dbReference type="InterPro" id="IPR001296">
    <property type="entry name" value="Glyco_trans_1"/>
</dbReference>
<dbReference type="GO" id="GO:0009103">
    <property type="term" value="P:lipopolysaccharide biosynthetic process"/>
    <property type="evidence" value="ECO:0007669"/>
    <property type="project" value="TreeGrafter"/>
</dbReference>
<gene>
    <name evidence="3" type="ORF">N44_00830</name>
</gene>
<dbReference type="Proteomes" id="UP000030321">
    <property type="component" value="Unassembled WGS sequence"/>
</dbReference>
<keyword evidence="1 3" id="KW-0808">Transferase</keyword>